<comment type="catalytic activity">
    <reaction evidence="7 8">
        <text>a 6-O-methyl-2'-deoxyguanosine in DNA + L-cysteinyl-[protein] = S-methyl-L-cysteinyl-[protein] + a 2'-deoxyguanosine in DNA</text>
        <dbReference type="Rhea" id="RHEA:24000"/>
        <dbReference type="Rhea" id="RHEA-COMP:10131"/>
        <dbReference type="Rhea" id="RHEA-COMP:10132"/>
        <dbReference type="Rhea" id="RHEA-COMP:11367"/>
        <dbReference type="Rhea" id="RHEA-COMP:11368"/>
        <dbReference type="ChEBI" id="CHEBI:29950"/>
        <dbReference type="ChEBI" id="CHEBI:82612"/>
        <dbReference type="ChEBI" id="CHEBI:85445"/>
        <dbReference type="ChEBI" id="CHEBI:85448"/>
        <dbReference type="EC" id="2.1.1.63"/>
    </reaction>
</comment>
<evidence type="ECO:0000256" key="2">
    <source>
        <dbReference type="ARBA" id="ARBA00022490"/>
    </source>
</evidence>
<comment type="caution">
    <text evidence="10">The sequence shown here is derived from an EMBL/GenBank/DDBJ whole genome shotgun (WGS) entry which is preliminary data.</text>
</comment>
<dbReference type="PANTHER" id="PTHR10815">
    <property type="entry name" value="METHYLATED-DNA--PROTEIN-CYSTEINE METHYLTRANSFERASE"/>
    <property type="match status" value="1"/>
</dbReference>
<evidence type="ECO:0000256" key="1">
    <source>
        <dbReference type="ARBA" id="ARBA00001286"/>
    </source>
</evidence>
<dbReference type="EC" id="2.1.1.63" evidence="8"/>
<dbReference type="PROSITE" id="PS00374">
    <property type="entry name" value="MGMT"/>
    <property type="match status" value="1"/>
</dbReference>
<gene>
    <name evidence="10" type="primary">ogt</name>
    <name evidence="10" type="ORF">JYK02_34430</name>
</gene>
<dbReference type="InterPro" id="IPR014048">
    <property type="entry name" value="MethylDNA_cys_MeTrfase_DNA-bd"/>
</dbReference>
<comment type="miscellaneous">
    <text evidence="8">This enzyme catalyzes only one turnover and therefore is not strictly catalytic. According to one definition, an enzyme is a biocatalyst that acts repeatedly and over many reaction cycles.</text>
</comment>
<protein>
    <recommendedName>
        <fullName evidence="8">Methylated-DNA--protein-cysteine methyltransferase</fullName>
        <ecNumber evidence="8">2.1.1.63</ecNumber>
    </recommendedName>
    <alternativeName>
        <fullName evidence="8">6-O-methylguanine-DNA methyltransferase</fullName>
        <shortName evidence="8">MGMT</shortName>
    </alternativeName>
    <alternativeName>
        <fullName evidence="8">O-6-methylguanine-DNA-alkyltransferase</fullName>
    </alternativeName>
</protein>
<dbReference type="CDD" id="cd06445">
    <property type="entry name" value="ATase"/>
    <property type="match status" value="1"/>
</dbReference>
<keyword evidence="6 8" id="KW-0234">DNA repair</keyword>
<dbReference type="InterPro" id="IPR023546">
    <property type="entry name" value="MGMT"/>
</dbReference>
<dbReference type="GO" id="GO:0032259">
    <property type="term" value="P:methylation"/>
    <property type="evidence" value="ECO:0007669"/>
    <property type="project" value="UniProtKB-KW"/>
</dbReference>
<evidence type="ECO:0000256" key="4">
    <source>
        <dbReference type="ARBA" id="ARBA00022679"/>
    </source>
</evidence>
<dbReference type="Gene3D" id="1.10.10.10">
    <property type="entry name" value="Winged helix-like DNA-binding domain superfamily/Winged helix DNA-binding domain"/>
    <property type="match status" value="1"/>
</dbReference>
<dbReference type="InterPro" id="IPR036217">
    <property type="entry name" value="MethylDNA_cys_MeTrfase_DNAb"/>
</dbReference>
<evidence type="ECO:0000256" key="7">
    <source>
        <dbReference type="ARBA" id="ARBA00049348"/>
    </source>
</evidence>
<evidence type="ECO:0000256" key="3">
    <source>
        <dbReference type="ARBA" id="ARBA00022603"/>
    </source>
</evidence>
<reference evidence="10 11" key="1">
    <citation type="submission" date="2021-02" db="EMBL/GenBank/DDBJ databases">
        <title>De Novo genome assembly of isolated myxobacteria.</title>
        <authorList>
            <person name="Stevens D.C."/>
        </authorList>
    </citation>
    <scope>NUCLEOTIDE SEQUENCE [LARGE SCALE GENOMIC DNA]</scope>
    <source>
        <strain evidence="10 11">ATCC 29039</strain>
    </source>
</reference>
<keyword evidence="2 8" id="KW-0963">Cytoplasm</keyword>
<dbReference type="Proteomes" id="UP000664052">
    <property type="component" value="Unassembled WGS sequence"/>
</dbReference>
<organism evidence="10 11">
    <name type="scientific">Corallococcus macrosporus</name>
    <dbReference type="NCBI Taxonomy" id="35"/>
    <lineage>
        <taxon>Bacteria</taxon>
        <taxon>Pseudomonadati</taxon>
        <taxon>Myxococcota</taxon>
        <taxon>Myxococcia</taxon>
        <taxon>Myxococcales</taxon>
        <taxon>Cystobacterineae</taxon>
        <taxon>Myxococcaceae</taxon>
        <taxon>Corallococcus</taxon>
    </lineage>
</organism>
<dbReference type="NCBIfam" id="TIGR00589">
    <property type="entry name" value="ogt"/>
    <property type="match status" value="1"/>
</dbReference>
<dbReference type="SUPFAM" id="SSF46767">
    <property type="entry name" value="Methylated DNA-protein cysteine methyltransferase, C-terminal domain"/>
    <property type="match status" value="1"/>
</dbReference>
<dbReference type="RefSeq" id="WP_207057167.1">
    <property type="nucleotide sequence ID" value="NZ_JAFIMU010000013.1"/>
</dbReference>
<evidence type="ECO:0000256" key="8">
    <source>
        <dbReference type="HAMAP-Rule" id="MF_00772"/>
    </source>
</evidence>
<feature type="domain" description="Methylated-DNA-[protein]-cysteine S-methyltransferase DNA binding" evidence="9">
    <location>
        <begin position="91"/>
        <end position="170"/>
    </location>
</feature>
<comment type="subcellular location">
    <subcellularLocation>
        <location evidence="8">Cytoplasm</location>
    </subcellularLocation>
</comment>
<keyword evidence="5 8" id="KW-0227">DNA damage</keyword>
<dbReference type="PANTHER" id="PTHR10815:SF5">
    <property type="entry name" value="METHYLATED-DNA--PROTEIN-CYSTEINE METHYLTRANSFERASE"/>
    <property type="match status" value="1"/>
</dbReference>
<dbReference type="Pfam" id="PF01035">
    <property type="entry name" value="DNA_binding_1"/>
    <property type="match status" value="1"/>
</dbReference>
<keyword evidence="11" id="KW-1185">Reference proteome</keyword>
<comment type="function">
    <text evidence="8">Involved in the cellular defense against the biological effects of O6-methylguanine (O6-MeG) and O4-methylthymine (O4-MeT) in DNA. Repairs the methylated nucleobase in DNA by stoichiometrically transferring the methyl group to a cysteine residue in the enzyme. This is a suicide reaction: the enzyme is irreversibly inactivated.</text>
</comment>
<feature type="active site" description="Nucleophile; methyl group acceptor" evidence="8">
    <location>
        <position position="142"/>
    </location>
</feature>
<evidence type="ECO:0000259" key="9">
    <source>
        <dbReference type="Pfam" id="PF01035"/>
    </source>
</evidence>
<name>A0ABS3DMV5_9BACT</name>
<dbReference type="HAMAP" id="MF_00772">
    <property type="entry name" value="OGT"/>
    <property type="match status" value="1"/>
</dbReference>
<comment type="catalytic activity">
    <reaction evidence="1 8">
        <text>a 4-O-methyl-thymidine in DNA + L-cysteinyl-[protein] = a thymidine in DNA + S-methyl-L-cysteinyl-[protein]</text>
        <dbReference type="Rhea" id="RHEA:53428"/>
        <dbReference type="Rhea" id="RHEA-COMP:10131"/>
        <dbReference type="Rhea" id="RHEA-COMP:10132"/>
        <dbReference type="Rhea" id="RHEA-COMP:13555"/>
        <dbReference type="Rhea" id="RHEA-COMP:13556"/>
        <dbReference type="ChEBI" id="CHEBI:29950"/>
        <dbReference type="ChEBI" id="CHEBI:82612"/>
        <dbReference type="ChEBI" id="CHEBI:137386"/>
        <dbReference type="ChEBI" id="CHEBI:137387"/>
        <dbReference type="EC" id="2.1.1.63"/>
    </reaction>
</comment>
<dbReference type="EMBL" id="JAFIMU010000013">
    <property type="protein sequence ID" value="MBN8232627.1"/>
    <property type="molecule type" value="Genomic_DNA"/>
</dbReference>
<accession>A0ABS3DMV5</accession>
<evidence type="ECO:0000313" key="11">
    <source>
        <dbReference type="Proteomes" id="UP000664052"/>
    </source>
</evidence>
<dbReference type="InterPro" id="IPR036388">
    <property type="entry name" value="WH-like_DNA-bd_sf"/>
</dbReference>
<dbReference type="InterPro" id="IPR001497">
    <property type="entry name" value="MethylDNA_cys_MeTrfase_AS"/>
</dbReference>
<keyword evidence="4 8" id="KW-0808">Transferase</keyword>
<keyword evidence="3 8" id="KW-0489">Methyltransferase</keyword>
<dbReference type="GO" id="GO:0003908">
    <property type="term" value="F:methylated-DNA-[protein]-cysteine S-methyltransferase activity"/>
    <property type="evidence" value="ECO:0007669"/>
    <property type="project" value="UniProtKB-EC"/>
</dbReference>
<evidence type="ECO:0000313" key="10">
    <source>
        <dbReference type="EMBL" id="MBN8232627.1"/>
    </source>
</evidence>
<evidence type="ECO:0000256" key="6">
    <source>
        <dbReference type="ARBA" id="ARBA00023204"/>
    </source>
</evidence>
<comment type="similarity">
    <text evidence="8">Belongs to the MGMT family.</text>
</comment>
<dbReference type="NCBIfam" id="NF007626">
    <property type="entry name" value="PRK10286.1"/>
    <property type="match status" value="1"/>
</dbReference>
<evidence type="ECO:0000256" key="5">
    <source>
        <dbReference type="ARBA" id="ARBA00022763"/>
    </source>
</evidence>
<sequence length="173" mass="18973">MPDRQRFFIDSTPTPAGVALLVCDEEGRLRALDWEGYEARMHRLLRLHYGENGCVLEPARDPSGRTSALQAYLRGDLSAIASLPVETAGTPFQREVWRALREIPAGTTTTYGKLAERIGRPKAIRAVGMANGANPVSIVVPCHRVVGSNASLTGYAGGLERKRWLLNHEQTHA</sequence>
<proteinExistence type="inferred from homology"/>